<feature type="signal peptide" evidence="1">
    <location>
        <begin position="1"/>
        <end position="28"/>
    </location>
</feature>
<keyword evidence="1" id="KW-0732">Signal</keyword>
<dbReference type="Proteomes" id="UP000255087">
    <property type="component" value="Unassembled WGS sequence"/>
</dbReference>
<dbReference type="InterPro" id="IPR021647">
    <property type="entry name" value="CusF_Ec"/>
</dbReference>
<dbReference type="Pfam" id="PF11604">
    <property type="entry name" value="CusF_Ec"/>
    <property type="match status" value="1"/>
</dbReference>
<proteinExistence type="predicted"/>
<gene>
    <name evidence="2" type="primary">cusF</name>
    <name evidence="2" type="ORF">NCTC8580_03983</name>
</gene>
<dbReference type="RefSeq" id="WP_106441694.1">
    <property type="nucleotide sequence ID" value="NZ_NCLF01000096.1"/>
</dbReference>
<dbReference type="AlphaFoldDB" id="A0A380QCW6"/>
<dbReference type="EMBL" id="UHJC01000001">
    <property type="protein sequence ID" value="SUP85989.1"/>
    <property type="molecule type" value="Genomic_DNA"/>
</dbReference>
<reference evidence="2 3" key="1">
    <citation type="submission" date="2018-06" db="EMBL/GenBank/DDBJ databases">
        <authorList>
            <consortium name="Pathogen Informatics"/>
            <person name="Doyle S."/>
        </authorList>
    </citation>
    <scope>NUCLEOTIDE SEQUENCE [LARGE SCALE GENOMIC DNA]</scope>
    <source>
        <strain evidence="2 3">NCTC8580</strain>
    </source>
</reference>
<dbReference type="InterPro" id="IPR042230">
    <property type="entry name" value="CusF_sf"/>
</dbReference>
<evidence type="ECO:0000313" key="3">
    <source>
        <dbReference type="Proteomes" id="UP000255087"/>
    </source>
</evidence>
<evidence type="ECO:0000256" key="1">
    <source>
        <dbReference type="SAM" id="SignalP"/>
    </source>
</evidence>
<feature type="chain" id="PRO_5016623783" evidence="1">
    <location>
        <begin position="29"/>
        <end position="128"/>
    </location>
</feature>
<evidence type="ECO:0000313" key="2">
    <source>
        <dbReference type="EMBL" id="SUP85989.1"/>
    </source>
</evidence>
<sequence length="128" mass="13827">MSLLLRITSALAGVCLSMAFFFSFPLFATEAVPMAHNHGAMINDSARAESPAATPDYYSRGQIKAWHDTQVTIAHTAIPALNWPPMTMTFALPGTLAIEPLPIGTSVAFSFRQTDQGYQLTVISAQQP</sequence>
<protein>
    <submittedName>
        <fullName evidence="2">Putative efflux system protein</fullName>
    </submittedName>
</protein>
<name>A0A380QCW6_YERPU</name>
<dbReference type="Gene3D" id="2.40.50.320">
    <property type="entry name" value="Copper binding periplasmic protein CusF"/>
    <property type="match status" value="1"/>
</dbReference>
<accession>A0A380QCW6</accession>
<organism evidence="2 3">
    <name type="scientific">Yersinia pseudotuberculosis</name>
    <dbReference type="NCBI Taxonomy" id="633"/>
    <lineage>
        <taxon>Bacteria</taxon>
        <taxon>Pseudomonadati</taxon>
        <taxon>Pseudomonadota</taxon>
        <taxon>Gammaproteobacteria</taxon>
        <taxon>Enterobacterales</taxon>
        <taxon>Yersiniaceae</taxon>
        <taxon>Yersinia</taxon>
    </lineage>
</organism>